<evidence type="ECO:0000313" key="2">
    <source>
        <dbReference type="EMBL" id="OGZ07620.1"/>
    </source>
</evidence>
<organism evidence="2 3">
    <name type="scientific">Candidatus Lloydbacteria bacterium RIFCSPHIGHO2_02_FULL_50_13</name>
    <dbReference type="NCBI Taxonomy" id="1798661"/>
    <lineage>
        <taxon>Bacteria</taxon>
        <taxon>Candidatus Lloydiibacteriota</taxon>
    </lineage>
</organism>
<protein>
    <submittedName>
        <fullName evidence="2">Uncharacterized protein</fullName>
    </submittedName>
</protein>
<comment type="caution">
    <text evidence="2">The sequence shown here is derived from an EMBL/GenBank/DDBJ whole genome shotgun (WGS) entry which is preliminary data.</text>
</comment>
<evidence type="ECO:0000256" key="1">
    <source>
        <dbReference type="SAM" id="MobiDB-lite"/>
    </source>
</evidence>
<name>A0A1G2D3T3_9BACT</name>
<gene>
    <name evidence="2" type="ORF">A3D65_03745</name>
</gene>
<dbReference type="STRING" id="1798661.A3D65_03745"/>
<evidence type="ECO:0000313" key="3">
    <source>
        <dbReference type="Proteomes" id="UP000177996"/>
    </source>
</evidence>
<reference evidence="2 3" key="1">
    <citation type="journal article" date="2016" name="Nat. Commun.">
        <title>Thousands of microbial genomes shed light on interconnected biogeochemical processes in an aquifer system.</title>
        <authorList>
            <person name="Anantharaman K."/>
            <person name="Brown C.T."/>
            <person name="Hug L.A."/>
            <person name="Sharon I."/>
            <person name="Castelle C.J."/>
            <person name="Probst A.J."/>
            <person name="Thomas B.C."/>
            <person name="Singh A."/>
            <person name="Wilkins M.J."/>
            <person name="Karaoz U."/>
            <person name="Brodie E.L."/>
            <person name="Williams K.H."/>
            <person name="Hubbard S.S."/>
            <person name="Banfield J.F."/>
        </authorList>
    </citation>
    <scope>NUCLEOTIDE SEQUENCE [LARGE SCALE GENOMIC DNA]</scope>
</reference>
<accession>A0A1G2D3T3</accession>
<dbReference type="AlphaFoldDB" id="A0A1G2D3T3"/>
<dbReference type="Proteomes" id="UP000177996">
    <property type="component" value="Unassembled WGS sequence"/>
</dbReference>
<dbReference type="EMBL" id="MHLL01000055">
    <property type="protein sequence ID" value="OGZ07620.1"/>
    <property type="molecule type" value="Genomic_DNA"/>
</dbReference>
<feature type="region of interest" description="Disordered" evidence="1">
    <location>
        <begin position="46"/>
        <end position="65"/>
    </location>
</feature>
<proteinExistence type="predicted"/>
<sequence>MKRVWTRLDEKLYRATVAIVQFKQLQHEIDLLTRGFRNEEILAMESGEPHVGADENEEKARQKSKRMREIEQLLNTHHGN</sequence>
<feature type="compositionally biased region" description="Basic and acidic residues" evidence="1">
    <location>
        <begin position="47"/>
        <end position="65"/>
    </location>
</feature>